<protein>
    <submittedName>
        <fullName evidence="1">Uncharacterized protein</fullName>
    </submittedName>
</protein>
<comment type="caution">
    <text evidence="1">The sequence shown here is derived from an EMBL/GenBank/DDBJ whole genome shotgun (WGS) entry which is preliminary data.</text>
</comment>
<organism evidence="1 2">
    <name type="scientific">Neisseria subflava NJ9703</name>
    <dbReference type="NCBI Taxonomy" id="546268"/>
    <lineage>
        <taxon>Bacteria</taxon>
        <taxon>Pseudomonadati</taxon>
        <taxon>Pseudomonadota</taxon>
        <taxon>Betaproteobacteria</taxon>
        <taxon>Neisseriales</taxon>
        <taxon>Neisseriaceae</taxon>
        <taxon>Neisseria</taxon>
    </lineage>
</organism>
<dbReference type="Proteomes" id="UP000004621">
    <property type="component" value="Unassembled WGS sequence"/>
</dbReference>
<proteinExistence type="predicted"/>
<evidence type="ECO:0000313" key="2">
    <source>
        <dbReference type="Proteomes" id="UP000004621"/>
    </source>
</evidence>
<accession>A0A9W5IR46</accession>
<reference evidence="1 2" key="1">
    <citation type="submission" date="2010-01" db="EMBL/GenBank/DDBJ databases">
        <authorList>
            <person name="Weinstock G."/>
            <person name="Sodergren E."/>
            <person name="Clifton S."/>
            <person name="Fulton L."/>
            <person name="Fulton B."/>
            <person name="Courtney L."/>
            <person name="Fronick C."/>
            <person name="Harrison M."/>
            <person name="Strong C."/>
            <person name="Farmer C."/>
            <person name="Delahaunty K."/>
            <person name="Markovic C."/>
            <person name="Hall O."/>
            <person name="Minx P."/>
            <person name="Tomlinson C."/>
            <person name="Mitreva M."/>
            <person name="Nelson J."/>
            <person name="Hou S."/>
            <person name="Wollam A."/>
            <person name="Pepin K.H."/>
            <person name="Johnson M."/>
            <person name="Bhonagiri V."/>
            <person name="Nash W.E."/>
            <person name="Warren W."/>
            <person name="Chinwalla A."/>
            <person name="Mardis E.R."/>
            <person name="Wilson R.K."/>
        </authorList>
    </citation>
    <scope>NUCLEOTIDE SEQUENCE [LARGE SCALE GENOMIC DNA]</scope>
    <source>
        <strain evidence="1 2">NJ9703</strain>
    </source>
</reference>
<evidence type="ECO:0000313" key="1">
    <source>
        <dbReference type="EMBL" id="EFC52277.1"/>
    </source>
</evidence>
<gene>
    <name evidence="1" type="ORF">NEISUBOT_04379</name>
</gene>
<dbReference type="AlphaFoldDB" id="A0A9W5IR46"/>
<name>A0A9W5IR46_NEISU</name>
<dbReference type="EMBL" id="ACEO02000005">
    <property type="protein sequence ID" value="EFC52277.1"/>
    <property type="molecule type" value="Genomic_DNA"/>
</dbReference>
<sequence>MDLSGHGGYKKSRSNEAALICVFSIWSVLDKRKKVPHVCVVPIEESSRALRGLHDENTSLMYKRMERSLKQECQ</sequence>